<evidence type="ECO:0000259" key="4">
    <source>
        <dbReference type="Pfam" id="PF00930"/>
    </source>
</evidence>
<evidence type="ECO:0000259" key="3">
    <source>
        <dbReference type="Pfam" id="PF00326"/>
    </source>
</evidence>
<dbReference type="Gene3D" id="3.40.50.1820">
    <property type="entry name" value="alpha/beta hydrolase"/>
    <property type="match status" value="1"/>
</dbReference>
<feature type="compositionally biased region" description="Low complexity" evidence="1">
    <location>
        <begin position="97"/>
        <end position="107"/>
    </location>
</feature>
<evidence type="ECO:0000313" key="6">
    <source>
        <dbReference type="Proteomes" id="UP001549920"/>
    </source>
</evidence>
<dbReference type="EMBL" id="JBEUOH010000008">
    <property type="protein sequence ID" value="KAL0883709.1"/>
    <property type="molecule type" value="Genomic_DNA"/>
</dbReference>
<keyword evidence="2" id="KW-1133">Transmembrane helix</keyword>
<proteinExistence type="predicted"/>
<dbReference type="Pfam" id="PF00326">
    <property type="entry name" value="Peptidase_S9"/>
    <property type="match status" value="1"/>
</dbReference>
<accession>A0ABR3I4H7</accession>
<dbReference type="InterPro" id="IPR029058">
    <property type="entry name" value="AB_hydrolase_fold"/>
</dbReference>
<organism evidence="5 6">
    <name type="scientific">Loxostege sticticalis</name>
    <name type="common">Beet webworm moth</name>
    <dbReference type="NCBI Taxonomy" id="481309"/>
    <lineage>
        <taxon>Eukaryota</taxon>
        <taxon>Metazoa</taxon>
        <taxon>Ecdysozoa</taxon>
        <taxon>Arthropoda</taxon>
        <taxon>Hexapoda</taxon>
        <taxon>Insecta</taxon>
        <taxon>Pterygota</taxon>
        <taxon>Neoptera</taxon>
        <taxon>Endopterygota</taxon>
        <taxon>Lepidoptera</taxon>
        <taxon>Glossata</taxon>
        <taxon>Ditrysia</taxon>
        <taxon>Pyraloidea</taxon>
        <taxon>Crambidae</taxon>
        <taxon>Pyraustinae</taxon>
        <taxon>Loxostege</taxon>
    </lineage>
</organism>
<keyword evidence="6" id="KW-1185">Reference proteome</keyword>
<evidence type="ECO:0000313" key="5">
    <source>
        <dbReference type="EMBL" id="KAL0883709.1"/>
    </source>
</evidence>
<keyword evidence="2" id="KW-0472">Membrane</keyword>
<dbReference type="SUPFAM" id="SSF82171">
    <property type="entry name" value="DPP6 N-terminal domain-like"/>
    <property type="match status" value="1"/>
</dbReference>
<evidence type="ECO:0008006" key="7">
    <source>
        <dbReference type="Google" id="ProtNLM"/>
    </source>
</evidence>
<dbReference type="PANTHER" id="PTHR11731:SF154">
    <property type="entry name" value="VENOM DIPEPTIDYL PEPTIDASE 4-LIKE PROTEIN"/>
    <property type="match status" value="1"/>
</dbReference>
<feature type="region of interest" description="Disordered" evidence="1">
    <location>
        <begin position="61"/>
        <end position="119"/>
    </location>
</feature>
<dbReference type="InterPro" id="IPR050278">
    <property type="entry name" value="Serine_Prot_S9B/DPPIV"/>
</dbReference>
<dbReference type="PANTHER" id="PTHR11731">
    <property type="entry name" value="PROTEASE FAMILY S9B,C DIPEPTIDYL-PEPTIDASE IV-RELATED"/>
    <property type="match status" value="1"/>
</dbReference>
<feature type="domain" description="Dipeptidylpeptidase IV N-terminal" evidence="4">
    <location>
        <begin position="185"/>
        <end position="557"/>
    </location>
</feature>
<gene>
    <name evidence="5" type="ORF">ABMA27_015826</name>
</gene>
<evidence type="ECO:0000256" key="2">
    <source>
        <dbReference type="SAM" id="Phobius"/>
    </source>
</evidence>
<dbReference type="SUPFAM" id="SSF53474">
    <property type="entry name" value="alpha/beta-Hydrolases"/>
    <property type="match status" value="1"/>
</dbReference>
<reference evidence="5 6" key="1">
    <citation type="submission" date="2024-06" db="EMBL/GenBank/DDBJ databases">
        <title>A chromosome-level genome assembly of beet webworm, Loxostege sticticalis.</title>
        <authorList>
            <person name="Zhang Y."/>
        </authorList>
    </citation>
    <scope>NUCLEOTIDE SEQUENCE [LARGE SCALE GENOMIC DNA]</scope>
    <source>
        <strain evidence="5">AQ026</strain>
        <tissue evidence="5">Whole body</tissue>
    </source>
</reference>
<dbReference type="InterPro" id="IPR002469">
    <property type="entry name" value="Peptidase_S9B_N"/>
</dbReference>
<dbReference type="Pfam" id="PF00930">
    <property type="entry name" value="DPPIV_N"/>
    <property type="match status" value="1"/>
</dbReference>
<dbReference type="Proteomes" id="UP001549920">
    <property type="component" value="Unassembled WGS sequence"/>
</dbReference>
<dbReference type="InterPro" id="IPR001375">
    <property type="entry name" value="Peptidase_S9_cat"/>
</dbReference>
<keyword evidence="2" id="KW-0812">Transmembrane</keyword>
<sequence>MAQDNSNSTMEMGTSDQVLVASKRKKTLTYVIGGVAMVAVIGAVIALVVVLSGNEGGNAEAIVSPTQVPSTISTTPSQPTEPTQSTASTPIVPPPTSTTTTTTTVAPPTDPTGPPESEELDLESIINGAFAPAAFNATWTSGNQALFRNSNGDLVLYDVDGDDFTTLITNSSSLLQQSSRGALLSPNGDFVGLAHSALPVYRYSFLARYTAVDVTNGNETDIVPPYPPPPSVPYPEGFLQNFIWGPTGTSLAYVYINNIYYQSSLDSAPVPITTTGVLNVIYHGIPDWVYEEEVFLSNNAMWFSSDGSKLAYATFDDTEVRKMKVPHYGVPGSVDYQYTQHHEIRYPKPGTVNPTVSVTVRDLNGNTDSTFNAPDNLDEPILKTVQFVSNESIAVMWTNRVQTALTVELCTLDESCSLIYLYNETNGWIDNIPMIFNQQGNAFITILPQSVNGVLYKQVVQVSNVNANLWTASGRSNTAHTVAEILLWTPDDVIWYKATHVDDSAEQHIYSVNSAGVVSCFTCGITRDDGGQCLYNEATISAGGARLAINCAGPHIPQTFIYNSNGNRVRTWEDNAEVSALLGNRDVPETIRVKLPIVDGFPTADVQIQVPSDYMNRTNVPLLVYVYGGPDTALVTKQWNVDWGTSLVNRWGIAVAQIDGRGSGLRGIENMFAVNRKLGTVEIEDQITVTRYLQQNYDWLDSNRTCIWGWSYGGYAASLALARGGEVFRCAAAVAPVVDWRFYDTIYTERYMDLPQNNPDGYAESSLLTESVVEAFRNKRYLLIHGTADDNVHFQHAMLISRLLQRRDVYFQQMSYTDEDHGLVGVRPHLYHALEKFLQENML</sequence>
<dbReference type="Gene3D" id="2.140.10.30">
    <property type="entry name" value="Dipeptidylpeptidase IV, N-terminal domain"/>
    <property type="match status" value="1"/>
</dbReference>
<protein>
    <recommendedName>
        <fullName evidence="7">Venom dipeptidyl peptidase 4</fullName>
    </recommendedName>
</protein>
<comment type="caution">
    <text evidence="5">The sequence shown here is derived from an EMBL/GenBank/DDBJ whole genome shotgun (WGS) entry which is preliminary data.</text>
</comment>
<feature type="compositionally biased region" description="Low complexity" evidence="1">
    <location>
        <begin position="64"/>
        <end position="90"/>
    </location>
</feature>
<evidence type="ECO:0000256" key="1">
    <source>
        <dbReference type="SAM" id="MobiDB-lite"/>
    </source>
</evidence>
<feature type="transmembrane region" description="Helical" evidence="2">
    <location>
        <begin position="28"/>
        <end position="51"/>
    </location>
</feature>
<name>A0ABR3I4H7_LOXSC</name>
<feature type="domain" description="Peptidase S9 prolyl oligopeptidase catalytic" evidence="3">
    <location>
        <begin position="639"/>
        <end position="842"/>
    </location>
</feature>